<reference evidence="11" key="1">
    <citation type="submission" date="2008-04" db="EMBL/GenBank/DDBJ databases">
        <title>Complete sequence of chromosome of Nostoc punctiforme ATCC 29133.</title>
        <authorList>
            <consortium name="US DOE Joint Genome Institute"/>
            <person name="Copeland A."/>
            <person name="Lucas S."/>
            <person name="Lapidus A."/>
            <person name="Glavina del Rio T."/>
            <person name="Dalin E."/>
            <person name="Tice H."/>
            <person name="Pitluck S."/>
            <person name="Chain P."/>
            <person name="Malfatti S."/>
            <person name="Shin M."/>
            <person name="Vergez L."/>
            <person name="Schmutz J."/>
            <person name="Larimer F."/>
            <person name="Land M."/>
            <person name="Hauser L."/>
            <person name="Kyrpides N."/>
            <person name="Kim E."/>
            <person name="Meeks J.C."/>
            <person name="Elhai J."/>
            <person name="Campbell E.L."/>
            <person name="Thiel T."/>
            <person name="Longmire J."/>
            <person name="Potts M."/>
            <person name="Atlas R."/>
        </authorList>
    </citation>
    <scope>NUCLEOTIDE SEQUENCE [LARGE SCALE GENOMIC DNA]</scope>
    <source>
        <strain evidence="11">ATCC 29133 / PCC 73102</strain>
    </source>
</reference>
<dbReference type="GO" id="GO:0042773">
    <property type="term" value="P:ATP synthesis coupled electron transport"/>
    <property type="evidence" value="ECO:0007669"/>
    <property type="project" value="InterPro"/>
</dbReference>
<keyword evidence="10" id="KW-0560">Oxidoreductase</keyword>
<dbReference type="InterPro" id="IPR003945">
    <property type="entry name" value="NU5C-like"/>
</dbReference>
<dbReference type="InterPro" id="IPR010217">
    <property type="entry name" value="NU5C2"/>
</dbReference>
<dbReference type="GO" id="GO:0015990">
    <property type="term" value="P:electron transport coupled proton transport"/>
    <property type="evidence" value="ECO:0007669"/>
    <property type="project" value="TreeGrafter"/>
</dbReference>
<feature type="transmembrane region" description="Helical" evidence="7">
    <location>
        <begin position="335"/>
        <end position="358"/>
    </location>
</feature>
<keyword evidence="3 7" id="KW-1133">Transmembrane helix</keyword>
<comment type="subcellular location">
    <subcellularLocation>
        <location evidence="1">Endomembrane system</location>
        <topology evidence="1">Multi-pass membrane protein</topology>
    </subcellularLocation>
    <subcellularLocation>
        <location evidence="6">Membrane</location>
        <topology evidence="6">Multi-pass membrane protein</topology>
    </subcellularLocation>
</comment>
<feature type="transmembrane region" description="Helical" evidence="7">
    <location>
        <begin position="452"/>
        <end position="470"/>
    </location>
</feature>
<protein>
    <submittedName>
        <fullName evidence="10">NAD(P)H dehydrogenase, subunit NdhF3 family</fullName>
        <ecNumber evidence="10">1.6.5.11</ecNumber>
    </submittedName>
</protein>
<evidence type="ECO:0000256" key="7">
    <source>
        <dbReference type="SAM" id="Phobius"/>
    </source>
</evidence>
<feature type="transmembrane region" description="Helical" evidence="7">
    <location>
        <begin position="379"/>
        <end position="402"/>
    </location>
</feature>
<dbReference type="Pfam" id="PF00662">
    <property type="entry name" value="Proton_antipo_N"/>
    <property type="match status" value="1"/>
</dbReference>
<dbReference type="NCBIfam" id="NF005633">
    <property type="entry name" value="PRK07390.1"/>
    <property type="match status" value="1"/>
</dbReference>
<dbReference type="EnsemblBacteria" id="ACC82076">
    <property type="protein sequence ID" value="ACC82076"/>
    <property type="gene ID" value="Npun_F3686"/>
</dbReference>
<feature type="transmembrane region" description="Helical" evidence="7">
    <location>
        <begin position="282"/>
        <end position="304"/>
    </location>
</feature>
<gene>
    <name evidence="10" type="ordered locus">Npun_F3686</name>
</gene>
<dbReference type="KEGG" id="npu:Npun_F3686"/>
<feature type="transmembrane region" description="Helical" evidence="7">
    <location>
        <begin position="256"/>
        <end position="276"/>
    </location>
</feature>
<evidence type="ECO:0000256" key="2">
    <source>
        <dbReference type="ARBA" id="ARBA00022692"/>
    </source>
</evidence>
<dbReference type="InterPro" id="IPR001750">
    <property type="entry name" value="ND/Mrp_TM"/>
</dbReference>
<dbReference type="GO" id="GO:0003954">
    <property type="term" value="F:NADH dehydrogenase activity"/>
    <property type="evidence" value="ECO:0007669"/>
    <property type="project" value="TreeGrafter"/>
</dbReference>
<dbReference type="NCBIfam" id="TIGR01960">
    <property type="entry name" value="ndhF3_CO2"/>
    <property type="match status" value="1"/>
</dbReference>
<feature type="transmembrane region" description="Helical" evidence="7">
    <location>
        <begin position="490"/>
        <end position="510"/>
    </location>
</feature>
<accession>B2J309</accession>
<evidence type="ECO:0000259" key="9">
    <source>
        <dbReference type="Pfam" id="PF00662"/>
    </source>
</evidence>
<name>B2J309_NOSP7</name>
<comment type="function">
    <text evidence="5">NDH-1 shuttles electrons from NAD(P)H, via FMN and iron-sulfur (Fe-S) centers, to quinones in the respiratory chain. The immediate electron acceptor for the enzyme in this species is believed to be plastoquinone. Couples the redox reaction to proton translocation (for every two electrons transferred, four hydrogen ions are translocated across the cytoplasmic membrane), and thus conserves the redox energy in a proton gradient.</text>
</comment>
<feature type="transmembrane region" description="Helical" evidence="7">
    <location>
        <begin position="414"/>
        <end position="431"/>
    </location>
</feature>
<dbReference type="GO" id="GO:0016020">
    <property type="term" value="C:membrane"/>
    <property type="evidence" value="ECO:0007669"/>
    <property type="project" value="UniProtKB-SubCell"/>
</dbReference>
<keyword evidence="4 7" id="KW-0472">Membrane</keyword>
<dbReference type="EMBL" id="CP001037">
    <property type="protein sequence ID" value="ACC82076.1"/>
    <property type="molecule type" value="Genomic_DNA"/>
</dbReference>
<sequence>MAQFLLETVWLVPCYALIGGLLAVPWSPGIIRKTGPRPAGYINLVMTFLAFVHSAIALQATWNHPAQEVFIPWLSTAGLDLTIALEISSVSVGALVVITGLNLLAQIYAIGYMEMDWGWGRFYSLLGLFEAGLCALVLCNNLFFSYVILEVLTLGTYLLVGLWFSQPLVVSGARDAFLTKRVGDLFLLMGVLALWPLAGTWSYPELAEWAATANVNPTTMALVGLALIAGPMGKCAQFPLHLWLDEAMEGPVPSTILRNSVVVASGAWVLIKLQPVLSLSPIVSSAMVGIGVVTAVGASLIAIAQIDLKRCQSYSVSAYMGLVFIAVGTQQDEAALLLVLTHAISAALLVMSTGGIIWNSITQDVTQLGGLWTRRPISAIAFIVGTLGLIGFPPLGSFWALVKLSDGLWETQPWLVGVVITVNALTAVSLTREFGLIFGGKATQMSQRSPEAHWPMILPMVILLGFSLHLPLVLQSLSLLPDWATLNKDVVLLLIWSSISGCSITGVVYLGNIPKPIRLPWKGLQDLFAYDFYTPKLYRITIIFGVAKISQLADMIDRFVVDGIVNLVGLFSLLGGESLKYSTSGQTQFYALTVLIGVSILGMWVAWPFWGVQFLNLIFPISTVG</sequence>
<dbReference type="EC" id="1.6.5.11" evidence="10"/>
<feature type="domain" description="NADH:quinone oxidoreductase/Mrp antiporter transmembrane" evidence="8">
    <location>
        <begin position="140"/>
        <end position="422"/>
    </location>
</feature>
<dbReference type="RefSeq" id="WP_012410047.1">
    <property type="nucleotide sequence ID" value="NC_010628.1"/>
</dbReference>
<feature type="transmembrane region" description="Helical" evidence="7">
    <location>
        <begin position="589"/>
        <end position="610"/>
    </location>
</feature>
<dbReference type="AlphaFoldDB" id="B2J309"/>
<feature type="transmembrane region" description="Helical" evidence="7">
    <location>
        <begin position="6"/>
        <end position="27"/>
    </location>
</feature>
<evidence type="ECO:0000313" key="10">
    <source>
        <dbReference type="EMBL" id="ACC82076.1"/>
    </source>
</evidence>
<dbReference type="GO" id="GO:0008137">
    <property type="term" value="F:NADH dehydrogenase (ubiquinone) activity"/>
    <property type="evidence" value="ECO:0007669"/>
    <property type="project" value="InterPro"/>
</dbReference>
<keyword evidence="2 6" id="KW-0812">Transmembrane</keyword>
<proteinExistence type="predicted"/>
<dbReference type="Pfam" id="PF00361">
    <property type="entry name" value="Proton_antipo_M"/>
    <property type="match status" value="1"/>
</dbReference>
<feature type="transmembrane region" description="Helical" evidence="7">
    <location>
        <begin position="185"/>
        <end position="203"/>
    </location>
</feature>
<dbReference type="PhylomeDB" id="B2J309"/>
<dbReference type="Proteomes" id="UP000001191">
    <property type="component" value="Chromosome"/>
</dbReference>
<feature type="domain" description="NADH-Ubiquinone oxidoreductase (complex I) chain 5 N-terminal" evidence="9">
    <location>
        <begin position="73"/>
        <end position="123"/>
    </location>
</feature>
<dbReference type="PANTHER" id="PTHR42829:SF2">
    <property type="entry name" value="NADH-UBIQUINONE OXIDOREDUCTASE CHAIN 5"/>
    <property type="match status" value="1"/>
</dbReference>
<feature type="transmembrane region" description="Helical" evidence="7">
    <location>
        <begin position="154"/>
        <end position="173"/>
    </location>
</feature>
<organism evidence="10 11">
    <name type="scientific">Nostoc punctiforme (strain ATCC 29133 / PCC 73102)</name>
    <dbReference type="NCBI Taxonomy" id="63737"/>
    <lineage>
        <taxon>Bacteria</taxon>
        <taxon>Bacillati</taxon>
        <taxon>Cyanobacteriota</taxon>
        <taxon>Cyanophyceae</taxon>
        <taxon>Nostocales</taxon>
        <taxon>Nostocaceae</taxon>
        <taxon>Nostoc</taxon>
    </lineage>
</organism>
<evidence type="ECO:0000313" key="11">
    <source>
        <dbReference type="Proteomes" id="UP000001191"/>
    </source>
</evidence>
<dbReference type="PANTHER" id="PTHR42829">
    <property type="entry name" value="NADH-UBIQUINONE OXIDOREDUCTASE CHAIN 5"/>
    <property type="match status" value="1"/>
</dbReference>
<feature type="transmembrane region" description="Helical" evidence="7">
    <location>
        <begin position="39"/>
        <end position="62"/>
    </location>
</feature>
<evidence type="ECO:0000256" key="6">
    <source>
        <dbReference type="RuleBase" id="RU000320"/>
    </source>
</evidence>
<dbReference type="STRING" id="63737.Npun_F3686"/>
<evidence type="ECO:0000259" key="8">
    <source>
        <dbReference type="Pfam" id="PF00361"/>
    </source>
</evidence>
<reference evidence="10 11" key="2">
    <citation type="journal article" date="2013" name="Plant Physiol.">
        <title>A Nostoc punctiforme Sugar Transporter Necessary to Establish a Cyanobacterium-Plant Symbiosis.</title>
        <authorList>
            <person name="Ekman M."/>
            <person name="Picossi S."/>
            <person name="Campbell E.L."/>
            <person name="Meeks J.C."/>
            <person name="Flores E."/>
        </authorList>
    </citation>
    <scope>NUCLEOTIDE SEQUENCE [LARGE SCALE GENOMIC DNA]</scope>
    <source>
        <strain evidence="11">ATCC 29133 / PCC 73102</strain>
    </source>
</reference>
<dbReference type="OrthoDB" id="9807568at2"/>
<evidence type="ECO:0000256" key="3">
    <source>
        <dbReference type="ARBA" id="ARBA00022989"/>
    </source>
</evidence>
<dbReference type="PRINTS" id="PR01434">
    <property type="entry name" value="NADHDHGNASE5"/>
</dbReference>
<feature type="transmembrane region" description="Helical" evidence="7">
    <location>
        <begin position="122"/>
        <end position="148"/>
    </location>
</feature>
<dbReference type="GO" id="GO:0012505">
    <property type="term" value="C:endomembrane system"/>
    <property type="evidence" value="ECO:0007669"/>
    <property type="project" value="UniProtKB-SubCell"/>
</dbReference>
<dbReference type="InterPro" id="IPR001516">
    <property type="entry name" value="Proton_antipo_N"/>
</dbReference>
<evidence type="ECO:0000256" key="4">
    <source>
        <dbReference type="ARBA" id="ARBA00023136"/>
    </source>
</evidence>
<feature type="transmembrane region" description="Helical" evidence="7">
    <location>
        <begin position="311"/>
        <end position="329"/>
    </location>
</feature>
<keyword evidence="11" id="KW-1185">Reference proteome</keyword>
<dbReference type="eggNOG" id="COG1009">
    <property type="taxonomic scope" value="Bacteria"/>
</dbReference>
<evidence type="ECO:0000256" key="1">
    <source>
        <dbReference type="ARBA" id="ARBA00004127"/>
    </source>
</evidence>
<dbReference type="HOGENOM" id="CLU_007100_6_3_3"/>
<dbReference type="Gene3D" id="1.20.5.2700">
    <property type="match status" value="1"/>
</dbReference>
<evidence type="ECO:0000256" key="5">
    <source>
        <dbReference type="ARBA" id="ARBA00025624"/>
    </source>
</evidence>
<feature type="transmembrane region" description="Helical" evidence="7">
    <location>
        <begin position="223"/>
        <end position="244"/>
    </location>
</feature>
<feature type="transmembrane region" description="Helical" evidence="7">
    <location>
        <begin position="82"/>
        <end position="110"/>
    </location>
</feature>